<reference evidence="1 2" key="2">
    <citation type="journal article" date="2022" name="Mol. Ecol. Resour.">
        <title>The genomes of chicory, endive, great burdock and yacon provide insights into Asteraceae paleo-polyploidization history and plant inulin production.</title>
        <authorList>
            <person name="Fan W."/>
            <person name="Wang S."/>
            <person name="Wang H."/>
            <person name="Wang A."/>
            <person name="Jiang F."/>
            <person name="Liu H."/>
            <person name="Zhao H."/>
            <person name="Xu D."/>
            <person name="Zhang Y."/>
        </authorList>
    </citation>
    <scope>NUCLEOTIDE SEQUENCE [LARGE SCALE GENOMIC DNA]</scope>
    <source>
        <strain evidence="2">cv. Yunnan</strain>
        <tissue evidence="1">Leaves</tissue>
    </source>
</reference>
<name>A0ACB8Y0G4_9ASTR</name>
<evidence type="ECO:0000313" key="1">
    <source>
        <dbReference type="EMBL" id="KAI3677235.1"/>
    </source>
</evidence>
<accession>A0ACB8Y0G4</accession>
<protein>
    <submittedName>
        <fullName evidence="1">Uncharacterized protein</fullName>
    </submittedName>
</protein>
<dbReference type="EMBL" id="CM042046">
    <property type="protein sequence ID" value="KAI3677235.1"/>
    <property type="molecule type" value="Genomic_DNA"/>
</dbReference>
<evidence type="ECO:0000313" key="2">
    <source>
        <dbReference type="Proteomes" id="UP001056120"/>
    </source>
</evidence>
<proteinExistence type="predicted"/>
<organism evidence="1 2">
    <name type="scientific">Smallanthus sonchifolius</name>
    <dbReference type="NCBI Taxonomy" id="185202"/>
    <lineage>
        <taxon>Eukaryota</taxon>
        <taxon>Viridiplantae</taxon>
        <taxon>Streptophyta</taxon>
        <taxon>Embryophyta</taxon>
        <taxon>Tracheophyta</taxon>
        <taxon>Spermatophyta</taxon>
        <taxon>Magnoliopsida</taxon>
        <taxon>eudicotyledons</taxon>
        <taxon>Gunneridae</taxon>
        <taxon>Pentapetalae</taxon>
        <taxon>asterids</taxon>
        <taxon>campanulids</taxon>
        <taxon>Asterales</taxon>
        <taxon>Asteraceae</taxon>
        <taxon>Asteroideae</taxon>
        <taxon>Heliantheae alliance</taxon>
        <taxon>Millerieae</taxon>
        <taxon>Smallanthus</taxon>
    </lineage>
</organism>
<dbReference type="Proteomes" id="UP001056120">
    <property type="component" value="Linkage Group LG29"/>
</dbReference>
<comment type="caution">
    <text evidence="1">The sequence shown here is derived from an EMBL/GenBank/DDBJ whole genome shotgun (WGS) entry which is preliminary data.</text>
</comment>
<sequence length="95" mass="11198">MDARTVHFLYFTLSPFHNQSLHFIPLYPNLRPPFKFHRKFLHLTHKTKFLASGESNLEFCSSIAAIQTFNRLKSSVFASIEFNQSDRRKNIVVRL</sequence>
<reference evidence="2" key="1">
    <citation type="journal article" date="2022" name="Mol. Ecol. Resour.">
        <title>The genomes of chicory, endive, great burdock and yacon provide insights into Asteraceae palaeo-polyploidization history and plant inulin production.</title>
        <authorList>
            <person name="Fan W."/>
            <person name="Wang S."/>
            <person name="Wang H."/>
            <person name="Wang A."/>
            <person name="Jiang F."/>
            <person name="Liu H."/>
            <person name="Zhao H."/>
            <person name="Xu D."/>
            <person name="Zhang Y."/>
        </authorList>
    </citation>
    <scope>NUCLEOTIDE SEQUENCE [LARGE SCALE GENOMIC DNA]</scope>
    <source>
        <strain evidence="2">cv. Yunnan</strain>
    </source>
</reference>
<gene>
    <name evidence="1" type="ORF">L1987_86858</name>
</gene>
<keyword evidence="2" id="KW-1185">Reference proteome</keyword>